<sequence length="326" mass="36129">MMASTPSASALSAVLRCRGNIFARNQANKRPPAVTAYSLGIKCVAASESGVTILDKEHGWEAGRTLQKWKSFFLGERVEIWNGVFLAITWEACRKNTTNKCTDSRTVVIDDEQRKVRHIDSLIDGTRSVAFSNASLLQSAQQCHQARLRKEPDSSQKRVFTSGIRKCIGIKNYEEKSRGGTVCPKMEKKLLDKLLDTAVSKVLCISISYLPKTNRAHEQGIEPVILCWNGWTTVKNRCLILTVLVSEILRMKFGIENGRLSIPSVPKPAVSELQKSNLVKLGAQKMGEDGKGEHTTDQKVEPWAGRPRTNGEHQPLGDTTKVGKLD</sequence>
<dbReference type="EMBL" id="JAINUG010000336">
    <property type="protein sequence ID" value="KAJ8377929.1"/>
    <property type="molecule type" value="Genomic_DNA"/>
</dbReference>
<comment type="caution">
    <text evidence="2">The sequence shown here is derived from an EMBL/GenBank/DDBJ whole genome shotgun (WGS) entry which is preliminary data.</text>
</comment>
<accession>A0AAD7W2M6</accession>
<keyword evidence="3" id="KW-1185">Reference proteome</keyword>
<evidence type="ECO:0000313" key="2">
    <source>
        <dbReference type="EMBL" id="KAJ8377929.1"/>
    </source>
</evidence>
<dbReference type="AlphaFoldDB" id="A0AAD7W2M6"/>
<feature type="region of interest" description="Disordered" evidence="1">
    <location>
        <begin position="283"/>
        <end position="326"/>
    </location>
</feature>
<organism evidence="2 3">
    <name type="scientific">Aldrovandia affinis</name>
    <dbReference type="NCBI Taxonomy" id="143900"/>
    <lineage>
        <taxon>Eukaryota</taxon>
        <taxon>Metazoa</taxon>
        <taxon>Chordata</taxon>
        <taxon>Craniata</taxon>
        <taxon>Vertebrata</taxon>
        <taxon>Euteleostomi</taxon>
        <taxon>Actinopterygii</taxon>
        <taxon>Neopterygii</taxon>
        <taxon>Teleostei</taxon>
        <taxon>Notacanthiformes</taxon>
        <taxon>Halosauridae</taxon>
        <taxon>Aldrovandia</taxon>
    </lineage>
</organism>
<reference evidence="2" key="1">
    <citation type="journal article" date="2023" name="Science">
        <title>Genome structures resolve the early diversification of teleost fishes.</title>
        <authorList>
            <person name="Parey E."/>
            <person name="Louis A."/>
            <person name="Montfort J."/>
            <person name="Bouchez O."/>
            <person name="Roques C."/>
            <person name="Iampietro C."/>
            <person name="Lluch J."/>
            <person name="Castinel A."/>
            <person name="Donnadieu C."/>
            <person name="Desvignes T."/>
            <person name="Floi Bucao C."/>
            <person name="Jouanno E."/>
            <person name="Wen M."/>
            <person name="Mejri S."/>
            <person name="Dirks R."/>
            <person name="Jansen H."/>
            <person name="Henkel C."/>
            <person name="Chen W.J."/>
            <person name="Zahm M."/>
            <person name="Cabau C."/>
            <person name="Klopp C."/>
            <person name="Thompson A.W."/>
            <person name="Robinson-Rechavi M."/>
            <person name="Braasch I."/>
            <person name="Lecointre G."/>
            <person name="Bobe J."/>
            <person name="Postlethwait J.H."/>
            <person name="Berthelot C."/>
            <person name="Roest Crollius H."/>
            <person name="Guiguen Y."/>
        </authorList>
    </citation>
    <scope>NUCLEOTIDE SEQUENCE</scope>
    <source>
        <strain evidence="2">NC1722</strain>
    </source>
</reference>
<gene>
    <name evidence="2" type="ORF">AAFF_G00249920</name>
</gene>
<proteinExistence type="predicted"/>
<dbReference type="Proteomes" id="UP001221898">
    <property type="component" value="Unassembled WGS sequence"/>
</dbReference>
<evidence type="ECO:0000313" key="3">
    <source>
        <dbReference type="Proteomes" id="UP001221898"/>
    </source>
</evidence>
<name>A0AAD7W2M6_9TELE</name>
<evidence type="ECO:0000256" key="1">
    <source>
        <dbReference type="SAM" id="MobiDB-lite"/>
    </source>
</evidence>
<protein>
    <submittedName>
        <fullName evidence="2">Uncharacterized protein</fullName>
    </submittedName>
</protein>
<feature type="compositionally biased region" description="Basic and acidic residues" evidence="1">
    <location>
        <begin position="286"/>
        <end position="300"/>
    </location>
</feature>